<dbReference type="InterPro" id="IPR013424">
    <property type="entry name" value="Ice-binding_C"/>
</dbReference>
<dbReference type="NCBIfam" id="TIGR02595">
    <property type="entry name" value="PEP_CTERM"/>
    <property type="match status" value="1"/>
</dbReference>
<evidence type="ECO:0000313" key="4">
    <source>
        <dbReference type="Proteomes" id="UP000029868"/>
    </source>
</evidence>
<sequence length="180" mass="19475">MKFTALLVFSLSLMVSTNTNATLISTLGGVDEFIASTTLANSGDNAELSWVRDILQDQSITLDEKYNSSGSDWSLVTNEADVYSTALINTPGYFLLKFGVGQTGVNSHFLFKNVGDMAFGVIDFSLAGIVPNGKKFTIDRISHVDEFTATPPQTSIPEPMTISLFALGVLGLARRKRLIN</sequence>
<organism evidence="3 4">
    <name type="scientific">Colwellia psychrerythraea</name>
    <name type="common">Vibrio psychroerythus</name>
    <dbReference type="NCBI Taxonomy" id="28229"/>
    <lineage>
        <taxon>Bacteria</taxon>
        <taxon>Pseudomonadati</taxon>
        <taxon>Pseudomonadota</taxon>
        <taxon>Gammaproteobacteria</taxon>
        <taxon>Alteromonadales</taxon>
        <taxon>Colwelliaceae</taxon>
        <taxon>Colwellia</taxon>
    </lineage>
</organism>
<protein>
    <submittedName>
        <fullName evidence="3">PEP motif putative anchor domain protein</fullName>
    </submittedName>
</protein>
<feature type="chain" id="PRO_5001957548" evidence="1">
    <location>
        <begin position="22"/>
        <end position="180"/>
    </location>
</feature>
<name>A0A099L122_COLPS</name>
<dbReference type="PATRIC" id="fig|28229.3.peg.915"/>
<dbReference type="Pfam" id="PF07589">
    <property type="entry name" value="PEP-CTERM"/>
    <property type="match status" value="1"/>
</dbReference>
<feature type="domain" description="Ice-binding protein C-terminal" evidence="2">
    <location>
        <begin position="155"/>
        <end position="177"/>
    </location>
</feature>
<evidence type="ECO:0000259" key="2">
    <source>
        <dbReference type="Pfam" id="PF07589"/>
    </source>
</evidence>
<reference evidence="3 4" key="1">
    <citation type="submission" date="2014-08" db="EMBL/GenBank/DDBJ databases">
        <title>Genomic and Phenotypic Diversity of Colwellia psychrerythraea strains from Disparate Marine Basins.</title>
        <authorList>
            <person name="Techtmann S.M."/>
            <person name="Stelling S.C."/>
            <person name="Utturkar S.M."/>
            <person name="Alshibli N."/>
            <person name="Harris A."/>
            <person name="Brown S.D."/>
            <person name="Hazen T.C."/>
        </authorList>
    </citation>
    <scope>NUCLEOTIDE SEQUENCE [LARGE SCALE GENOMIC DNA]</scope>
    <source>
        <strain evidence="3 4">GAB14E</strain>
    </source>
</reference>
<feature type="signal peptide" evidence="1">
    <location>
        <begin position="1"/>
        <end position="21"/>
    </location>
</feature>
<gene>
    <name evidence="3" type="ORF">GAB14E_1738</name>
</gene>
<dbReference type="AlphaFoldDB" id="A0A099L122"/>
<proteinExistence type="predicted"/>
<evidence type="ECO:0000313" key="3">
    <source>
        <dbReference type="EMBL" id="KGJ96664.1"/>
    </source>
</evidence>
<dbReference type="Proteomes" id="UP000029868">
    <property type="component" value="Unassembled WGS sequence"/>
</dbReference>
<keyword evidence="1" id="KW-0732">Signal</keyword>
<evidence type="ECO:0000256" key="1">
    <source>
        <dbReference type="SAM" id="SignalP"/>
    </source>
</evidence>
<dbReference type="EMBL" id="JQEC01000007">
    <property type="protein sequence ID" value="KGJ96664.1"/>
    <property type="molecule type" value="Genomic_DNA"/>
</dbReference>
<accession>A0A099L122</accession>
<comment type="caution">
    <text evidence="3">The sequence shown here is derived from an EMBL/GenBank/DDBJ whole genome shotgun (WGS) entry which is preliminary data.</text>
</comment>
<dbReference type="RefSeq" id="WP_033081041.1">
    <property type="nucleotide sequence ID" value="NZ_JQEC01000007.1"/>
</dbReference>
<dbReference type="OrthoDB" id="6226990at2"/>